<dbReference type="InterPro" id="IPR051214">
    <property type="entry name" value="GH32_Enzymes"/>
</dbReference>
<accession>A0A842HI23</accession>
<sequence length="814" mass="90142">MKILPAFLGLTLSIIQSPGAQDHALDDFEGSDYGSWEIEGEAFAPGPQAPTKLYLNRSGNKLAMSRLEFSGDSATGTLTSPEFTIDRRWLHFLIGGGNHPDETCVELIVDGQVVRTAAGPSQKSLEPVAWDLKNLQGKTARLRLADRKTGRWGHIAADNFVLSNDDSELTTFALPADDKSDIVIADFEQPDYHPWSASGKAFSAGPYTPAASDSISGYEGKSLAKSQPADGSNETGSLLSPPFIISRPYLNFLIGGGDQAFRTALSLWIDGRIVRTSSGTGNDSLEWKTWDVSEFEGQTAALGIHDLTTGEEPVNYVLVDSISLSNTPKANHDSPSGSVEAAITQVRQDALNAIRRNQALAASDPYRPTYHYAPPSQRMNDPNGPAWSDGYHHLFYQHMVFVGHGSATNVHWGHARSRDLVNWETLPLAIRPLYENGELSVFSGNMAQDKHGQPAQFTTMVPYLPDIPRRIWIARPEDEDWITWTTTPASPQGLVPQGDLTRNIKDAFPFSAGDRRFLVLTDRTIPVYEAVNDDLTEWEYRGNIDEDSAECPNFFEVDGHWLYLASPHSPVRYRIGDFDPDSASFTPRSEGYLNHDTRFYASTLYKDDQGQTILLGVTRGQKKDRGWTGALAMPRVLSIGEDLKPRMSPPASLEKLRHSPFSLHTPVTLNDEVEVIEGLRGDTVEIMARFRAGDADSFGLQVRRSDDGSRFIPVMWKDGRIIVQRELEEYPCEYEIDPDTREVTFRIFLDKGILDACTDDGRVFESRIHYAPLEDLDIAVFAAGGSATLLSLDAWQMSPATIDHSLLLDSDQSE</sequence>
<proteinExistence type="inferred from homology"/>
<evidence type="ECO:0000313" key="8">
    <source>
        <dbReference type="Proteomes" id="UP000546464"/>
    </source>
</evidence>
<evidence type="ECO:0000256" key="1">
    <source>
        <dbReference type="ARBA" id="ARBA00009902"/>
    </source>
</evidence>
<dbReference type="SMART" id="SM00640">
    <property type="entry name" value="Glyco_32"/>
    <property type="match status" value="1"/>
</dbReference>
<reference evidence="7 8" key="1">
    <citation type="submission" date="2020-07" db="EMBL/GenBank/DDBJ databases">
        <authorList>
            <person name="Feng X."/>
        </authorList>
    </citation>
    <scope>NUCLEOTIDE SEQUENCE [LARGE SCALE GENOMIC DNA]</scope>
    <source>
        <strain evidence="7 8">JCM31066</strain>
    </source>
</reference>
<dbReference type="Proteomes" id="UP000546464">
    <property type="component" value="Unassembled WGS sequence"/>
</dbReference>
<dbReference type="RefSeq" id="WP_185676193.1">
    <property type="nucleotide sequence ID" value="NZ_JACHVB010000035.1"/>
</dbReference>
<dbReference type="InterPro" id="IPR018053">
    <property type="entry name" value="Glyco_hydro_32_AS"/>
</dbReference>
<feature type="domain" description="Glycosyl hydrolase family 32 N-terminal" evidence="5">
    <location>
        <begin position="371"/>
        <end position="641"/>
    </location>
</feature>
<dbReference type="InterPro" id="IPR023296">
    <property type="entry name" value="Glyco_hydro_beta-prop_sf"/>
</dbReference>
<dbReference type="InterPro" id="IPR013189">
    <property type="entry name" value="Glyco_hydro_32_C"/>
</dbReference>
<comment type="caution">
    <text evidence="7">The sequence shown here is derived from an EMBL/GenBank/DDBJ whole genome shotgun (WGS) entry which is preliminary data.</text>
</comment>
<protein>
    <recommendedName>
        <fullName evidence="2">beta-fructofuranosidase</fullName>
        <ecNumber evidence="2">3.2.1.26</ecNumber>
    </recommendedName>
</protein>
<feature type="domain" description="Glycosyl hydrolase family 32 C-terminal" evidence="6">
    <location>
        <begin position="653"/>
        <end position="796"/>
    </location>
</feature>
<evidence type="ECO:0000256" key="4">
    <source>
        <dbReference type="ARBA" id="ARBA00023295"/>
    </source>
</evidence>
<dbReference type="CDD" id="cd08996">
    <property type="entry name" value="GH32_FFase"/>
    <property type="match status" value="1"/>
</dbReference>
<comment type="similarity">
    <text evidence="1">Belongs to the glycosyl hydrolase 32 family.</text>
</comment>
<keyword evidence="3 7" id="KW-0378">Hydrolase</keyword>
<dbReference type="SUPFAM" id="SSF49899">
    <property type="entry name" value="Concanavalin A-like lectins/glucanases"/>
    <property type="match status" value="1"/>
</dbReference>
<organism evidence="7 8">
    <name type="scientific">Ruficoccus amylovorans</name>
    <dbReference type="NCBI Taxonomy" id="1804625"/>
    <lineage>
        <taxon>Bacteria</taxon>
        <taxon>Pseudomonadati</taxon>
        <taxon>Verrucomicrobiota</taxon>
        <taxon>Opitutia</taxon>
        <taxon>Puniceicoccales</taxon>
        <taxon>Cerasicoccaceae</taxon>
        <taxon>Ruficoccus</taxon>
    </lineage>
</organism>
<evidence type="ECO:0000313" key="7">
    <source>
        <dbReference type="EMBL" id="MBC2595236.1"/>
    </source>
</evidence>
<evidence type="ECO:0000259" key="6">
    <source>
        <dbReference type="Pfam" id="PF08244"/>
    </source>
</evidence>
<dbReference type="EMBL" id="JACHVB010000035">
    <property type="protein sequence ID" value="MBC2595236.1"/>
    <property type="molecule type" value="Genomic_DNA"/>
</dbReference>
<keyword evidence="8" id="KW-1185">Reference proteome</keyword>
<dbReference type="InterPro" id="IPR013148">
    <property type="entry name" value="Glyco_hydro_32_N"/>
</dbReference>
<evidence type="ECO:0000256" key="2">
    <source>
        <dbReference type="ARBA" id="ARBA00012758"/>
    </source>
</evidence>
<dbReference type="GO" id="GO:0005975">
    <property type="term" value="P:carbohydrate metabolic process"/>
    <property type="evidence" value="ECO:0007669"/>
    <property type="project" value="InterPro"/>
</dbReference>
<dbReference type="Pfam" id="PF08244">
    <property type="entry name" value="Glyco_hydro_32C"/>
    <property type="match status" value="1"/>
</dbReference>
<evidence type="ECO:0000259" key="5">
    <source>
        <dbReference type="Pfam" id="PF00251"/>
    </source>
</evidence>
<dbReference type="Gene3D" id="2.115.10.20">
    <property type="entry name" value="Glycosyl hydrolase domain, family 43"/>
    <property type="match status" value="1"/>
</dbReference>
<dbReference type="SUPFAM" id="SSF75005">
    <property type="entry name" value="Arabinanase/levansucrase/invertase"/>
    <property type="match status" value="1"/>
</dbReference>
<keyword evidence="4" id="KW-0326">Glycosidase</keyword>
<dbReference type="AlphaFoldDB" id="A0A842HI23"/>
<dbReference type="InterPro" id="IPR013320">
    <property type="entry name" value="ConA-like_dom_sf"/>
</dbReference>
<dbReference type="InterPro" id="IPR001362">
    <property type="entry name" value="Glyco_hydro_32"/>
</dbReference>
<dbReference type="EC" id="3.2.1.26" evidence="2"/>
<dbReference type="Pfam" id="PF00251">
    <property type="entry name" value="Glyco_hydro_32N"/>
    <property type="match status" value="1"/>
</dbReference>
<dbReference type="PANTHER" id="PTHR43101:SF1">
    <property type="entry name" value="BETA-FRUCTOSIDASE"/>
    <property type="match status" value="1"/>
</dbReference>
<gene>
    <name evidence="7" type="ORF">H5P28_13290</name>
</gene>
<dbReference type="PANTHER" id="PTHR43101">
    <property type="entry name" value="BETA-FRUCTOSIDASE"/>
    <property type="match status" value="1"/>
</dbReference>
<dbReference type="PROSITE" id="PS00609">
    <property type="entry name" value="GLYCOSYL_HYDROL_F32"/>
    <property type="match status" value="1"/>
</dbReference>
<dbReference type="GO" id="GO:0004564">
    <property type="term" value="F:beta-fructofuranosidase activity"/>
    <property type="evidence" value="ECO:0007669"/>
    <property type="project" value="UniProtKB-EC"/>
</dbReference>
<evidence type="ECO:0000256" key="3">
    <source>
        <dbReference type="ARBA" id="ARBA00022801"/>
    </source>
</evidence>
<name>A0A842HI23_9BACT</name>
<dbReference type="Gene3D" id="2.60.120.560">
    <property type="entry name" value="Exo-inulinase, domain 1"/>
    <property type="match status" value="1"/>
</dbReference>